<protein>
    <submittedName>
        <fullName evidence="1">Uncharacterized protein</fullName>
    </submittedName>
</protein>
<dbReference type="AlphaFoldDB" id="A0A8H6CGI8"/>
<name>A0A8H6CGI8_9LECA</name>
<accession>A0A8H6CGI8</accession>
<dbReference type="EMBL" id="JACCJB010000011">
    <property type="protein sequence ID" value="KAF6222955.1"/>
    <property type="molecule type" value="Genomic_DNA"/>
</dbReference>
<sequence>MSITSQNALIGTRHVITTMRFLYDESFREIKGDIDAPANEAHAIGETYSETRLLLYSTIVISFTEASEFERLVKSLYPDQIRTPRALLVTPTLKLSNGAITLLARGYPLCLLSRTSAREIDDTVLFAYDRELLQFEHRLTTIGAIADSMEGHMQISTFQVRLQQMIETLASDGAKLQG</sequence>
<dbReference type="RefSeq" id="XP_037152301.1">
    <property type="nucleotide sequence ID" value="XM_037291939.1"/>
</dbReference>
<reference evidence="1 2" key="1">
    <citation type="journal article" date="2020" name="Genomics">
        <title>Complete, high-quality genomes from long-read metagenomic sequencing of two wolf lichen thalli reveals enigmatic genome architecture.</title>
        <authorList>
            <person name="McKenzie S.K."/>
            <person name="Walston R.F."/>
            <person name="Allen J.L."/>
        </authorList>
    </citation>
    <scope>NUCLEOTIDE SEQUENCE [LARGE SCALE GENOMIC DNA]</scope>
    <source>
        <strain evidence="1">WasteWater1</strain>
    </source>
</reference>
<evidence type="ECO:0000313" key="2">
    <source>
        <dbReference type="Proteomes" id="UP000593566"/>
    </source>
</evidence>
<gene>
    <name evidence="1" type="ORF">HO133_001006</name>
</gene>
<organism evidence="1 2">
    <name type="scientific">Letharia lupina</name>
    <dbReference type="NCBI Taxonomy" id="560253"/>
    <lineage>
        <taxon>Eukaryota</taxon>
        <taxon>Fungi</taxon>
        <taxon>Dikarya</taxon>
        <taxon>Ascomycota</taxon>
        <taxon>Pezizomycotina</taxon>
        <taxon>Lecanoromycetes</taxon>
        <taxon>OSLEUM clade</taxon>
        <taxon>Lecanoromycetidae</taxon>
        <taxon>Lecanorales</taxon>
        <taxon>Lecanorineae</taxon>
        <taxon>Parmeliaceae</taxon>
        <taxon>Letharia</taxon>
    </lineage>
</organism>
<dbReference type="Proteomes" id="UP000593566">
    <property type="component" value="Unassembled WGS sequence"/>
</dbReference>
<proteinExistence type="predicted"/>
<evidence type="ECO:0000313" key="1">
    <source>
        <dbReference type="EMBL" id="KAF6222955.1"/>
    </source>
</evidence>
<dbReference type="GeneID" id="59329424"/>
<comment type="caution">
    <text evidence="1">The sequence shown here is derived from an EMBL/GenBank/DDBJ whole genome shotgun (WGS) entry which is preliminary data.</text>
</comment>
<keyword evidence="2" id="KW-1185">Reference proteome</keyword>